<dbReference type="HOGENOM" id="CLU_3010820_0_0_9"/>
<keyword evidence="2" id="KW-1185">Reference proteome</keyword>
<dbReference type="RefSeq" id="WP_006598723.1">
    <property type="nucleotide sequence ID" value="NZ_GL622359.1"/>
</dbReference>
<dbReference type="Proteomes" id="UP000004754">
    <property type="component" value="Unassembled WGS sequence"/>
</dbReference>
<evidence type="ECO:0000313" key="2">
    <source>
        <dbReference type="Proteomes" id="UP000004754"/>
    </source>
</evidence>
<accession>E6MH16</accession>
<dbReference type="AlphaFoldDB" id="E6MH16"/>
<evidence type="ECO:0008006" key="3">
    <source>
        <dbReference type="Google" id="ProtNLM"/>
    </source>
</evidence>
<dbReference type="InterPro" id="IPR010133">
    <property type="entry name" value="Bacteriocin_signal_seq"/>
</dbReference>
<organism evidence="1 2">
    <name type="scientific">Pseudoramibacter alactolyticus ATCC 23263</name>
    <dbReference type="NCBI Taxonomy" id="887929"/>
    <lineage>
        <taxon>Bacteria</taxon>
        <taxon>Bacillati</taxon>
        <taxon>Bacillota</taxon>
        <taxon>Clostridia</taxon>
        <taxon>Eubacteriales</taxon>
        <taxon>Eubacteriaceae</taxon>
        <taxon>Pseudoramibacter</taxon>
    </lineage>
</organism>
<dbReference type="STRING" id="887929.HMP0721_1300"/>
<dbReference type="EMBL" id="AEQN01000016">
    <property type="protein sequence ID" value="EFV01906.1"/>
    <property type="molecule type" value="Genomic_DNA"/>
</dbReference>
<name>E6MH16_9FIRM</name>
<sequence length="56" mass="6438">MSEFNTLTERELANVSGEEGVVLLLLLHRKFPILLRGFKKDTRKLKKEINAAKNIN</sequence>
<evidence type="ECO:0000313" key="1">
    <source>
        <dbReference type="EMBL" id="EFV01906.1"/>
    </source>
</evidence>
<protein>
    <recommendedName>
        <fullName evidence="3">Bacteriocin-type signal sequence</fullName>
    </recommendedName>
</protein>
<proteinExistence type="predicted"/>
<gene>
    <name evidence="1" type="ORF">HMP0721_1300</name>
</gene>
<comment type="caution">
    <text evidence="1">The sequence shown here is derived from an EMBL/GenBank/DDBJ whole genome shotgun (WGS) entry which is preliminary data.</text>
</comment>
<dbReference type="NCBIfam" id="TIGR01847">
    <property type="entry name" value="bacteriocin_sig"/>
    <property type="match status" value="1"/>
</dbReference>
<reference evidence="1 2" key="1">
    <citation type="submission" date="2010-12" db="EMBL/GenBank/DDBJ databases">
        <authorList>
            <person name="Muzny D."/>
            <person name="Qin X."/>
            <person name="Deng J."/>
            <person name="Jiang H."/>
            <person name="Liu Y."/>
            <person name="Qu J."/>
            <person name="Song X.-Z."/>
            <person name="Zhang L."/>
            <person name="Thornton R."/>
            <person name="Coyle M."/>
            <person name="Francisco L."/>
            <person name="Jackson L."/>
            <person name="Javaid M."/>
            <person name="Korchina V."/>
            <person name="Kovar C."/>
            <person name="Mata R."/>
            <person name="Mathew T."/>
            <person name="Ngo R."/>
            <person name="Nguyen L."/>
            <person name="Nguyen N."/>
            <person name="Okwuonu G."/>
            <person name="Ongeri F."/>
            <person name="Pham C."/>
            <person name="Simmons D."/>
            <person name="Wilczek-Boney K."/>
            <person name="Hale W."/>
            <person name="Jakkamsetti A."/>
            <person name="Pham P."/>
            <person name="Ruth R."/>
            <person name="San Lucas F."/>
            <person name="Warren J."/>
            <person name="Zhang J."/>
            <person name="Zhao Z."/>
            <person name="Zhou C."/>
            <person name="Zhu D."/>
            <person name="Lee S."/>
            <person name="Bess C."/>
            <person name="Blankenburg K."/>
            <person name="Forbes L."/>
            <person name="Fu Q."/>
            <person name="Gubbala S."/>
            <person name="Hirani K."/>
            <person name="Jayaseelan J.C."/>
            <person name="Lara F."/>
            <person name="Munidasa M."/>
            <person name="Palculict T."/>
            <person name="Patil S."/>
            <person name="Pu L.-L."/>
            <person name="Saada N."/>
            <person name="Tang L."/>
            <person name="Weissenberger G."/>
            <person name="Zhu Y."/>
            <person name="Hemphill L."/>
            <person name="Shang Y."/>
            <person name="Youmans B."/>
            <person name="Ayvaz T."/>
            <person name="Ross M."/>
            <person name="Santibanez J."/>
            <person name="Aqrawi P."/>
            <person name="Gross S."/>
            <person name="Joshi V."/>
            <person name="Fowler G."/>
            <person name="Nazareth L."/>
            <person name="Reid J."/>
            <person name="Worley K."/>
            <person name="Petrosino J."/>
            <person name="Highlander S."/>
            <person name="Gibbs R."/>
        </authorList>
    </citation>
    <scope>NUCLEOTIDE SEQUENCE [LARGE SCALE GENOMIC DNA]</scope>
    <source>
        <strain evidence="1 2">ATCC 23263</strain>
    </source>
</reference>